<organism evidence="15">
    <name type="scientific">Spirodela intermedia</name>
    <name type="common">Intermediate duckweed</name>
    <dbReference type="NCBI Taxonomy" id="51605"/>
    <lineage>
        <taxon>Eukaryota</taxon>
        <taxon>Viridiplantae</taxon>
        <taxon>Streptophyta</taxon>
        <taxon>Embryophyta</taxon>
        <taxon>Tracheophyta</taxon>
        <taxon>Spermatophyta</taxon>
        <taxon>Magnoliopsida</taxon>
        <taxon>Liliopsida</taxon>
        <taxon>Araceae</taxon>
        <taxon>Lemnoideae</taxon>
        <taxon>Spirodela</taxon>
    </lineage>
</organism>
<dbReference type="InterPro" id="IPR000225">
    <property type="entry name" value="Armadillo"/>
</dbReference>
<keyword evidence="7" id="KW-0732">Signal</keyword>
<dbReference type="Pfam" id="PF13855">
    <property type="entry name" value="LRR_8"/>
    <property type="match status" value="2"/>
</dbReference>
<evidence type="ECO:0000313" key="16">
    <source>
        <dbReference type="Proteomes" id="UP001189122"/>
    </source>
</evidence>
<dbReference type="PANTHER" id="PTHR27004">
    <property type="entry name" value="RECEPTOR-LIKE PROTEIN 12 ISOFORM X1"/>
    <property type="match status" value="1"/>
</dbReference>
<keyword evidence="12" id="KW-0325">Glycoprotein</keyword>
<feature type="repeat" description="ARM" evidence="14">
    <location>
        <begin position="204"/>
        <end position="234"/>
    </location>
</feature>
<name>A0A7I8J618_SPIIN</name>
<keyword evidence="8" id="KW-0677">Repeat</keyword>
<evidence type="ECO:0000256" key="1">
    <source>
        <dbReference type="ARBA" id="ARBA00004236"/>
    </source>
</evidence>
<evidence type="ECO:0000256" key="14">
    <source>
        <dbReference type="PROSITE-ProRule" id="PRU00259"/>
    </source>
</evidence>
<dbReference type="InterPro" id="IPR001611">
    <property type="entry name" value="Leu-rich_rpt"/>
</dbReference>
<dbReference type="PROSITE" id="PS50176">
    <property type="entry name" value="ARM_REPEAT"/>
    <property type="match status" value="1"/>
</dbReference>
<evidence type="ECO:0000256" key="2">
    <source>
        <dbReference type="ARBA" id="ARBA00004479"/>
    </source>
</evidence>
<dbReference type="SUPFAM" id="SSF52058">
    <property type="entry name" value="L domain-like"/>
    <property type="match status" value="1"/>
</dbReference>
<dbReference type="GO" id="GO:0005886">
    <property type="term" value="C:plasma membrane"/>
    <property type="evidence" value="ECO:0007669"/>
    <property type="project" value="UniProtKB-SubCell"/>
</dbReference>
<evidence type="ECO:0000256" key="7">
    <source>
        <dbReference type="ARBA" id="ARBA00022729"/>
    </source>
</evidence>
<keyword evidence="6" id="KW-0812">Transmembrane</keyword>
<protein>
    <submittedName>
        <fullName evidence="15">Uncharacterized protein</fullName>
    </submittedName>
</protein>
<dbReference type="AlphaFoldDB" id="A0A7I8J618"/>
<dbReference type="Proteomes" id="UP001189122">
    <property type="component" value="Unassembled WGS sequence"/>
</dbReference>
<dbReference type="FunFam" id="3.80.10.10:FF:000041">
    <property type="entry name" value="LRR receptor-like serine/threonine-protein kinase ERECTA"/>
    <property type="match status" value="1"/>
</dbReference>
<dbReference type="EMBL" id="LR743596">
    <property type="protein sequence ID" value="CAA2626166.1"/>
    <property type="molecule type" value="Genomic_DNA"/>
</dbReference>
<dbReference type="EMBL" id="CACRZD030000009">
    <property type="protein sequence ID" value="CAA6665484.1"/>
    <property type="molecule type" value="Genomic_DNA"/>
</dbReference>
<evidence type="ECO:0000256" key="4">
    <source>
        <dbReference type="ARBA" id="ARBA00022475"/>
    </source>
</evidence>
<keyword evidence="10" id="KW-0472">Membrane</keyword>
<evidence type="ECO:0000256" key="13">
    <source>
        <dbReference type="ARBA" id="ARBA00037847"/>
    </source>
</evidence>
<evidence type="ECO:0000256" key="8">
    <source>
        <dbReference type="ARBA" id="ARBA00022737"/>
    </source>
</evidence>
<evidence type="ECO:0000256" key="11">
    <source>
        <dbReference type="ARBA" id="ARBA00023170"/>
    </source>
</evidence>
<keyword evidence="16" id="KW-1185">Reference proteome</keyword>
<comment type="subcellular location">
    <subcellularLocation>
        <location evidence="1">Cell membrane</location>
    </subcellularLocation>
    <subcellularLocation>
        <location evidence="13">Endomembrane system</location>
        <topology evidence="13">Single-pass membrane protein</topology>
    </subcellularLocation>
    <subcellularLocation>
        <location evidence="2">Membrane</location>
        <topology evidence="2">Single-pass type I membrane protein</topology>
    </subcellularLocation>
</comment>
<dbReference type="PANTHER" id="PTHR27004:SF462">
    <property type="entry name" value="LRR RECEPTOR-LIKE KINASE"/>
    <property type="match status" value="1"/>
</dbReference>
<keyword evidence="4" id="KW-1003">Cell membrane</keyword>
<keyword evidence="9" id="KW-1133">Transmembrane helix</keyword>
<proteinExistence type="inferred from homology"/>
<reference evidence="15 16" key="1">
    <citation type="submission" date="2019-12" db="EMBL/GenBank/DDBJ databases">
        <authorList>
            <person name="Scholz U."/>
            <person name="Mascher M."/>
            <person name="Fiebig A."/>
        </authorList>
    </citation>
    <scope>NUCLEOTIDE SEQUENCE</scope>
</reference>
<comment type="similarity">
    <text evidence="3">Belongs to the RLP family.</text>
</comment>
<sequence>MEKKEQESLYSTIRSFVGRWWNGSELFPDPAGRPPFSAHSLSLSLFAQAQGVLCDVFDGLWYVTALSVGPVMENSLDCARDSHFPLQLFELGHLRSLSIFSCFSDPARHPLESLEARSNRGLTGEVPAAIGALNKLQSLVLEENKLSGELPHELGELSKLRRLVLSGNQFSGSVPASLGSAMSELLILDLSRNALKGLLPPAAGGLRSLVKLDLSSNLLGGVIPAALGELRSLTLLDLRNNNFSGGGEIGSFPWASLENLSAVGLSNTFLGGEIPAAIAGLKGLRLPAVGALYLNRNNLSGRLQFSSEFYRRMGTRFAAWGNPNLCYAGGGGTTRR</sequence>
<dbReference type="PRINTS" id="PR00019">
    <property type="entry name" value="LEURICHRPT"/>
</dbReference>
<evidence type="ECO:0000256" key="3">
    <source>
        <dbReference type="ARBA" id="ARBA00009592"/>
    </source>
</evidence>
<dbReference type="Gene3D" id="3.80.10.10">
    <property type="entry name" value="Ribonuclease Inhibitor"/>
    <property type="match status" value="1"/>
</dbReference>
<evidence type="ECO:0000256" key="10">
    <source>
        <dbReference type="ARBA" id="ARBA00023136"/>
    </source>
</evidence>
<dbReference type="SMART" id="SM00369">
    <property type="entry name" value="LRR_TYP"/>
    <property type="match status" value="3"/>
</dbReference>
<evidence type="ECO:0000256" key="12">
    <source>
        <dbReference type="ARBA" id="ARBA00023180"/>
    </source>
</evidence>
<keyword evidence="5" id="KW-0433">Leucine-rich repeat</keyword>
<evidence type="ECO:0000256" key="9">
    <source>
        <dbReference type="ARBA" id="ARBA00022989"/>
    </source>
</evidence>
<evidence type="ECO:0000256" key="6">
    <source>
        <dbReference type="ARBA" id="ARBA00022692"/>
    </source>
</evidence>
<evidence type="ECO:0000313" key="15">
    <source>
        <dbReference type="EMBL" id="CAA2626166.1"/>
    </source>
</evidence>
<accession>A0A7I8J618</accession>
<dbReference type="InterPro" id="IPR003591">
    <property type="entry name" value="Leu-rich_rpt_typical-subtyp"/>
</dbReference>
<evidence type="ECO:0000256" key="5">
    <source>
        <dbReference type="ARBA" id="ARBA00022614"/>
    </source>
</evidence>
<gene>
    <name evidence="15" type="ORF">SI7747_09011873</name>
</gene>
<dbReference type="InterPro" id="IPR032675">
    <property type="entry name" value="LRR_dom_sf"/>
</dbReference>
<keyword evidence="11" id="KW-0675">Receptor</keyword>